<dbReference type="AlphaFoldDB" id="A0A7G1PGR4"/>
<dbReference type="PANTHER" id="PTHR30055:SF234">
    <property type="entry name" value="HTH-TYPE TRANSCRIPTIONAL REGULATOR BETI"/>
    <property type="match status" value="1"/>
</dbReference>
<evidence type="ECO:0000313" key="8">
    <source>
        <dbReference type="Proteomes" id="UP000516444"/>
    </source>
</evidence>
<dbReference type="GO" id="GO:0003700">
    <property type="term" value="F:DNA-binding transcription factor activity"/>
    <property type="evidence" value="ECO:0007669"/>
    <property type="project" value="TreeGrafter"/>
</dbReference>
<dbReference type="InterPro" id="IPR001647">
    <property type="entry name" value="HTH_TetR"/>
</dbReference>
<evidence type="ECO:0000256" key="4">
    <source>
        <dbReference type="PROSITE-ProRule" id="PRU00335"/>
    </source>
</evidence>
<evidence type="ECO:0000256" key="2">
    <source>
        <dbReference type="ARBA" id="ARBA00023125"/>
    </source>
</evidence>
<keyword evidence="2 4" id="KW-0238">DNA-binding</keyword>
<feature type="domain" description="HTH tetR-type" evidence="6">
    <location>
        <begin position="19"/>
        <end position="78"/>
    </location>
</feature>
<dbReference type="KEGG" id="sgm:GCM10017557_79860"/>
<dbReference type="PANTHER" id="PTHR30055">
    <property type="entry name" value="HTH-TYPE TRANSCRIPTIONAL REGULATOR RUTR"/>
    <property type="match status" value="1"/>
</dbReference>
<keyword evidence="3" id="KW-0804">Transcription</keyword>
<feature type="DNA-binding region" description="H-T-H motif" evidence="4">
    <location>
        <begin position="41"/>
        <end position="60"/>
    </location>
</feature>
<dbReference type="EMBL" id="AP023440">
    <property type="protein sequence ID" value="BCL33127.1"/>
    <property type="molecule type" value="Genomic_DNA"/>
</dbReference>
<dbReference type="SUPFAM" id="SSF48498">
    <property type="entry name" value="Tetracyclin repressor-like, C-terminal domain"/>
    <property type="match status" value="1"/>
</dbReference>
<dbReference type="InterPro" id="IPR009057">
    <property type="entry name" value="Homeodomain-like_sf"/>
</dbReference>
<sequence length="239" mass="25712">MVATESTPIAGRGLRADALRNRQRILEAARRIFEERGVDAPLDEVAERAGVGAGTLYRRFPTRVALVEAVFEQELAEMAGIGEEALRCEDPWVGFSTYLERICAVMAADRGLGDLLLLKLPASGESAGACERHSRAQADLLVRAQKAGVVRDDLVPEDIFLFLVANGAIARLTHCAAPHAWRRLVALLLDSCRPGRNGPLPAAPTPLQAARAQQEHAETKGLRAVSCEGSGDQRDGRGC</sequence>
<feature type="region of interest" description="Disordered" evidence="5">
    <location>
        <begin position="212"/>
        <end position="239"/>
    </location>
</feature>
<gene>
    <name evidence="7" type="ORF">GCM10017557_79860</name>
</gene>
<dbReference type="Gene3D" id="1.10.357.10">
    <property type="entry name" value="Tetracycline Repressor, domain 2"/>
    <property type="match status" value="1"/>
</dbReference>
<dbReference type="RefSeq" id="WP_190854695.1">
    <property type="nucleotide sequence ID" value="NZ_AP023440.1"/>
</dbReference>
<keyword evidence="8" id="KW-1185">Reference proteome</keyword>
<dbReference type="SUPFAM" id="SSF46689">
    <property type="entry name" value="Homeodomain-like"/>
    <property type="match status" value="1"/>
</dbReference>
<accession>A0A7G1PGR4</accession>
<protein>
    <recommendedName>
        <fullName evidence="6">HTH tetR-type domain-containing protein</fullName>
    </recommendedName>
</protein>
<evidence type="ECO:0000256" key="5">
    <source>
        <dbReference type="SAM" id="MobiDB-lite"/>
    </source>
</evidence>
<evidence type="ECO:0000256" key="1">
    <source>
        <dbReference type="ARBA" id="ARBA00023015"/>
    </source>
</evidence>
<dbReference type="Proteomes" id="UP000516444">
    <property type="component" value="Chromosome"/>
</dbReference>
<name>A0A7G1PGR4_9ACTN</name>
<dbReference type="Pfam" id="PF21597">
    <property type="entry name" value="TetR_C_43"/>
    <property type="match status" value="1"/>
</dbReference>
<dbReference type="PROSITE" id="PS50977">
    <property type="entry name" value="HTH_TETR_2"/>
    <property type="match status" value="1"/>
</dbReference>
<reference evidence="7 8" key="1">
    <citation type="journal article" date="2014" name="Int. J. Syst. Evol. Microbiol.">
        <title>Complete genome sequence of Corynebacterium casei LMG S-19264T (=DSM 44701T), isolated from a smear-ripened cheese.</title>
        <authorList>
            <consortium name="US DOE Joint Genome Institute (JGI-PGF)"/>
            <person name="Walter F."/>
            <person name="Albersmeier A."/>
            <person name="Kalinowski J."/>
            <person name="Ruckert C."/>
        </authorList>
    </citation>
    <scope>NUCLEOTIDE SEQUENCE [LARGE SCALE GENOMIC DNA]</scope>
    <source>
        <strain evidence="7 8">JCM 4677</strain>
    </source>
</reference>
<evidence type="ECO:0000259" key="6">
    <source>
        <dbReference type="PROSITE" id="PS50977"/>
    </source>
</evidence>
<dbReference type="InterPro" id="IPR050109">
    <property type="entry name" value="HTH-type_TetR-like_transc_reg"/>
</dbReference>
<dbReference type="InterPro" id="IPR049445">
    <property type="entry name" value="TetR_SbtR-like_C"/>
</dbReference>
<evidence type="ECO:0000256" key="3">
    <source>
        <dbReference type="ARBA" id="ARBA00023163"/>
    </source>
</evidence>
<dbReference type="GO" id="GO:0000976">
    <property type="term" value="F:transcription cis-regulatory region binding"/>
    <property type="evidence" value="ECO:0007669"/>
    <property type="project" value="TreeGrafter"/>
</dbReference>
<dbReference type="Pfam" id="PF00440">
    <property type="entry name" value="TetR_N"/>
    <property type="match status" value="1"/>
</dbReference>
<evidence type="ECO:0000313" key="7">
    <source>
        <dbReference type="EMBL" id="BCL33127.1"/>
    </source>
</evidence>
<organism evidence="7 8">
    <name type="scientific">Streptomyces aurantiacus</name>
    <dbReference type="NCBI Taxonomy" id="47760"/>
    <lineage>
        <taxon>Bacteria</taxon>
        <taxon>Bacillati</taxon>
        <taxon>Actinomycetota</taxon>
        <taxon>Actinomycetes</taxon>
        <taxon>Kitasatosporales</taxon>
        <taxon>Streptomycetaceae</taxon>
        <taxon>Streptomyces</taxon>
        <taxon>Streptomyces aurantiacus group</taxon>
    </lineage>
</organism>
<dbReference type="InterPro" id="IPR036271">
    <property type="entry name" value="Tet_transcr_reg_TetR-rel_C_sf"/>
</dbReference>
<proteinExistence type="predicted"/>
<dbReference type="PRINTS" id="PR00455">
    <property type="entry name" value="HTHTETR"/>
</dbReference>
<keyword evidence="1" id="KW-0805">Transcription regulation</keyword>